<accession>A0A1M3KY60</accession>
<protein>
    <recommendedName>
        <fullName evidence="3">Glycosyltransferase</fullName>
    </recommendedName>
</protein>
<dbReference type="InterPro" id="IPR029044">
    <property type="entry name" value="Nucleotide-diphossugar_trans"/>
</dbReference>
<evidence type="ECO:0008006" key="3">
    <source>
        <dbReference type="Google" id="ProtNLM"/>
    </source>
</evidence>
<gene>
    <name evidence="1" type="ORF">BGO89_08760</name>
</gene>
<dbReference type="STRING" id="1895771.BGO89_08760"/>
<proteinExistence type="predicted"/>
<evidence type="ECO:0000313" key="2">
    <source>
        <dbReference type="Proteomes" id="UP000184233"/>
    </source>
</evidence>
<dbReference type="Gene3D" id="3.90.550.10">
    <property type="entry name" value="Spore Coat Polysaccharide Biosynthesis Protein SpsA, Chain A"/>
    <property type="match status" value="1"/>
</dbReference>
<reference evidence="1 2" key="1">
    <citation type="submission" date="2016-09" db="EMBL/GenBank/DDBJ databases">
        <title>Genome-resolved meta-omics ties microbial dynamics to process performance in biotechnology for thiocyanate degradation.</title>
        <authorList>
            <person name="Kantor R.S."/>
            <person name="Huddy R.J."/>
            <person name="Iyer R."/>
            <person name="Thomas B.C."/>
            <person name="Brown C.T."/>
            <person name="Anantharaman K."/>
            <person name="Tringe S."/>
            <person name="Hettich R.L."/>
            <person name="Harrison S.T."/>
            <person name="Banfield J.F."/>
        </authorList>
    </citation>
    <scope>NUCLEOTIDE SEQUENCE [LARGE SCALE GENOMIC DNA]</scope>
    <source>
        <strain evidence="1">59-99</strain>
    </source>
</reference>
<name>A0A1M3KY60_9BACT</name>
<dbReference type="Proteomes" id="UP000184233">
    <property type="component" value="Unassembled WGS sequence"/>
</dbReference>
<dbReference type="PANTHER" id="PTHR36529">
    <property type="entry name" value="SLL1095 PROTEIN"/>
    <property type="match status" value="1"/>
</dbReference>
<organism evidence="1 2">
    <name type="scientific">Candidatus Kapaibacterium thiocyanatum</name>
    <dbReference type="NCBI Taxonomy" id="1895771"/>
    <lineage>
        <taxon>Bacteria</taxon>
        <taxon>Pseudomonadati</taxon>
        <taxon>Candidatus Kapaibacteriota</taxon>
        <taxon>Candidatus Kapaibacteriia</taxon>
        <taxon>Candidatus Kapaibacteriales</taxon>
        <taxon>Candidatus Kapaibacteriaceae</taxon>
        <taxon>Candidatus Kapaibacterium</taxon>
    </lineage>
</organism>
<evidence type="ECO:0000313" key="1">
    <source>
        <dbReference type="EMBL" id="OJX57323.1"/>
    </source>
</evidence>
<sequence>MDSTWLIVFMKAPVAGTTKTRLADGIGTDAALDVYRACVERLARMWSSLNMHVAVFVDGNEHAGAVRAWLSLDHVHVQEGADLGARLKQAIAVAFAHGASRTLIIGTDAPLLDDALLYAAERKLHDHDVVIGPAYDGGYYLIGVAEPLFELFEGIAWSTDRVLTQTLGIAAERGHTCALLEPLRDIDTADDLRSVLAALPGDHSFLQRVGKHVV</sequence>
<dbReference type="SUPFAM" id="SSF53448">
    <property type="entry name" value="Nucleotide-diphospho-sugar transferases"/>
    <property type="match status" value="1"/>
</dbReference>
<dbReference type="Pfam" id="PF09837">
    <property type="entry name" value="DUF2064"/>
    <property type="match status" value="1"/>
</dbReference>
<dbReference type="AlphaFoldDB" id="A0A1M3KY60"/>
<dbReference type="InterPro" id="IPR018641">
    <property type="entry name" value="Trfase_1_rSAM/seldom-assoc"/>
</dbReference>
<comment type="caution">
    <text evidence="1">The sequence shown here is derived from an EMBL/GenBank/DDBJ whole genome shotgun (WGS) entry which is preliminary data.</text>
</comment>
<dbReference type="EMBL" id="MKVH01000024">
    <property type="protein sequence ID" value="OJX57323.1"/>
    <property type="molecule type" value="Genomic_DNA"/>
</dbReference>
<dbReference type="NCBIfam" id="TIGR04282">
    <property type="entry name" value="glyco_like_cofC"/>
    <property type="match status" value="1"/>
</dbReference>
<dbReference type="PANTHER" id="PTHR36529:SF1">
    <property type="entry name" value="GLYCOSYLTRANSFERASE"/>
    <property type="match status" value="1"/>
</dbReference>